<evidence type="ECO:0000313" key="2">
    <source>
        <dbReference type="Proteomes" id="UP000485058"/>
    </source>
</evidence>
<accession>A0A699Y9C1</accession>
<dbReference type="Proteomes" id="UP000485058">
    <property type="component" value="Unassembled WGS sequence"/>
</dbReference>
<comment type="caution">
    <text evidence="1">The sequence shown here is derived from an EMBL/GenBank/DDBJ whole genome shotgun (WGS) entry which is preliminary data.</text>
</comment>
<proteinExistence type="predicted"/>
<gene>
    <name evidence="1" type="ORF">HaLaN_01460</name>
</gene>
<evidence type="ECO:0000313" key="1">
    <source>
        <dbReference type="EMBL" id="GFH06770.1"/>
    </source>
</evidence>
<dbReference type="EMBL" id="BLLF01000055">
    <property type="protein sequence ID" value="GFH06770.1"/>
    <property type="molecule type" value="Genomic_DNA"/>
</dbReference>
<sequence>MGNTSSAPGSASGGSGHKFTPSDGFFLSESAAQVSMYYNQLRGNVGVLGLFLAKNPALVSVRVHLSKLQAYNSSRPAGELEQPGSCTASCTAWLSLMSHLPTQAAMRAWSRHRFSWYTQPLSCRSSSATTAPLVAEPWCGIRGHTGAAGCSHSMRLTTALTTEQQKTSSRRQTDPTKLIQQGITCRTVGNLTQLLQTSCSILGRTLDDYQPHTGGTLSWG</sequence>
<protein>
    <submittedName>
        <fullName evidence="1">Uncharacterized protein</fullName>
    </submittedName>
</protein>
<keyword evidence="2" id="KW-1185">Reference proteome</keyword>
<reference evidence="1 2" key="1">
    <citation type="submission" date="2020-02" db="EMBL/GenBank/DDBJ databases">
        <title>Draft genome sequence of Haematococcus lacustris strain NIES-144.</title>
        <authorList>
            <person name="Morimoto D."/>
            <person name="Nakagawa S."/>
            <person name="Yoshida T."/>
            <person name="Sawayama S."/>
        </authorList>
    </citation>
    <scope>NUCLEOTIDE SEQUENCE [LARGE SCALE GENOMIC DNA]</scope>
    <source>
        <strain evidence="1 2">NIES-144</strain>
    </source>
</reference>
<organism evidence="1 2">
    <name type="scientific">Haematococcus lacustris</name>
    <name type="common">Green alga</name>
    <name type="synonym">Haematococcus pluvialis</name>
    <dbReference type="NCBI Taxonomy" id="44745"/>
    <lineage>
        <taxon>Eukaryota</taxon>
        <taxon>Viridiplantae</taxon>
        <taxon>Chlorophyta</taxon>
        <taxon>core chlorophytes</taxon>
        <taxon>Chlorophyceae</taxon>
        <taxon>CS clade</taxon>
        <taxon>Chlamydomonadales</taxon>
        <taxon>Haematococcaceae</taxon>
        <taxon>Haematococcus</taxon>
    </lineage>
</organism>
<dbReference type="AlphaFoldDB" id="A0A699Y9C1"/>
<name>A0A699Y9C1_HAELA</name>